<dbReference type="Gene3D" id="3.30.40.10">
    <property type="entry name" value="Zinc/RING finger domain, C3HC4 (zinc finger)"/>
    <property type="match status" value="1"/>
</dbReference>
<dbReference type="PROSITE" id="PS50089">
    <property type="entry name" value="ZF_RING_2"/>
    <property type="match status" value="1"/>
</dbReference>
<keyword evidence="6 9" id="KW-1133">Transmembrane helix</keyword>
<evidence type="ECO:0000256" key="1">
    <source>
        <dbReference type="ARBA" id="ARBA00004141"/>
    </source>
</evidence>
<keyword evidence="3" id="KW-0479">Metal-binding</keyword>
<evidence type="ECO:0000256" key="5">
    <source>
        <dbReference type="ARBA" id="ARBA00022833"/>
    </source>
</evidence>
<dbReference type="PANTHER" id="PTHR13407:SF0">
    <property type="entry name" value="FI05221P"/>
    <property type="match status" value="1"/>
</dbReference>
<dbReference type="GO" id="GO:0005789">
    <property type="term" value="C:endoplasmic reticulum membrane"/>
    <property type="evidence" value="ECO:0007669"/>
    <property type="project" value="TreeGrafter"/>
</dbReference>
<name>A0AAV7JJ57_9METZ</name>
<accession>A0AAV7JJ57</accession>
<gene>
    <name evidence="11" type="ORF">LOD99_8107</name>
</gene>
<dbReference type="SMART" id="SM00184">
    <property type="entry name" value="RING"/>
    <property type="match status" value="1"/>
</dbReference>
<dbReference type="GO" id="GO:0008270">
    <property type="term" value="F:zinc ion binding"/>
    <property type="evidence" value="ECO:0007669"/>
    <property type="project" value="UniProtKB-KW"/>
</dbReference>
<evidence type="ECO:0000313" key="11">
    <source>
        <dbReference type="EMBL" id="KAI6648475.1"/>
    </source>
</evidence>
<dbReference type="AlphaFoldDB" id="A0AAV7JJ57"/>
<keyword evidence="12" id="KW-1185">Reference proteome</keyword>
<evidence type="ECO:0000256" key="2">
    <source>
        <dbReference type="ARBA" id="ARBA00022692"/>
    </source>
</evidence>
<feature type="transmembrane region" description="Helical" evidence="9">
    <location>
        <begin position="36"/>
        <end position="56"/>
    </location>
</feature>
<dbReference type="Proteomes" id="UP001165289">
    <property type="component" value="Unassembled WGS sequence"/>
</dbReference>
<evidence type="ECO:0000256" key="7">
    <source>
        <dbReference type="ARBA" id="ARBA00023136"/>
    </source>
</evidence>
<evidence type="ECO:0000256" key="9">
    <source>
        <dbReference type="SAM" id="Phobius"/>
    </source>
</evidence>
<evidence type="ECO:0000256" key="3">
    <source>
        <dbReference type="ARBA" id="ARBA00022723"/>
    </source>
</evidence>
<dbReference type="GO" id="GO:0036503">
    <property type="term" value="P:ERAD pathway"/>
    <property type="evidence" value="ECO:0007669"/>
    <property type="project" value="TreeGrafter"/>
</dbReference>
<evidence type="ECO:0000259" key="10">
    <source>
        <dbReference type="PROSITE" id="PS50089"/>
    </source>
</evidence>
<dbReference type="GO" id="GO:0000139">
    <property type="term" value="C:Golgi membrane"/>
    <property type="evidence" value="ECO:0007669"/>
    <property type="project" value="TreeGrafter"/>
</dbReference>
<evidence type="ECO:0000256" key="4">
    <source>
        <dbReference type="ARBA" id="ARBA00022771"/>
    </source>
</evidence>
<dbReference type="InterPro" id="IPR013083">
    <property type="entry name" value="Znf_RING/FYVE/PHD"/>
</dbReference>
<comment type="caution">
    <text evidence="11">The sequence shown here is derived from an EMBL/GenBank/DDBJ whole genome shotgun (WGS) entry which is preliminary data.</text>
</comment>
<evidence type="ECO:0000256" key="6">
    <source>
        <dbReference type="ARBA" id="ARBA00022989"/>
    </source>
</evidence>
<keyword evidence="5" id="KW-0862">Zinc</keyword>
<dbReference type="InterPro" id="IPR040176">
    <property type="entry name" value="RNF121/RNF175"/>
</dbReference>
<dbReference type="GO" id="GO:0061630">
    <property type="term" value="F:ubiquitin protein ligase activity"/>
    <property type="evidence" value="ECO:0007669"/>
    <property type="project" value="TreeGrafter"/>
</dbReference>
<comment type="subcellular location">
    <subcellularLocation>
        <location evidence="1">Membrane</location>
        <topology evidence="1">Multi-pass membrane protein</topology>
    </subcellularLocation>
</comment>
<evidence type="ECO:0000313" key="12">
    <source>
        <dbReference type="Proteomes" id="UP001165289"/>
    </source>
</evidence>
<dbReference type="PANTHER" id="PTHR13407">
    <property type="entry name" value="RNF121 PROTEIN"/>
    <property type="match status" value="1"/>
</dbReference>
<dbReference type="InterPro" id="IPR001841">
    <property type="entry name" value="Znf_RING"/>
</dbReference>
<sequence length="313" mass="36612">MEVEDLSVADVEHRKSAIQFHEDYIKEHEGHEEMHFTMVLIFLLSIFCGQFILVCWRARHSRSYQATTLLFIWLIPLYYCIKLLLWRMFICWSIFSIISIYILSRAYTKPLQPTTPRLVYRWFLLVHHATLTLGVLGYAIILMLFLVAPTLNKNYLDVITETGVLLIFYGLYYGLLGRDLAEYCVDNMSATFKFSKECSESEDNVIDDLQCYVCNQSLIPSPHLSNTFAETILRLSCGHKFHDFCIRGWCIVGKKHVCPFCRERVNLIELLQQPWQKPNILFGQLLDVLRYFIAWFPVVLLVSQLSYHLLGLS</sequence>
<keyword evidence="7 9" id="KW-0472">Membrane</keyword>
<feature type="transmembrane region" description="Helical" evidence="9">
    <location>
        <begin position="63"/>
        <end position="79"/>
    </location>
</feature>
<reference evidence="11 12" key="1">
    <citation type="journal article" date="2023" name="BMC Biol.">
        <title>The compact genome of the sponge Oopsacas minuta (Hexactinellida) is lacking key metazoan core genes.</title>
        <authorList>
            <person name="Santini S."/>
            <person name="Schenkelaars Q."/>
            <person name="Jourda C."/>
            <person name="Duchesne M."/>
            <person name="Belahbib H."/>
            <person name="Rocher C."/>
            <person name="Selva M."/>
            <person name="Riesgo A."/>
            <person name="Vervoort M."/>
            <person name="Leys S.P."/>
            <person name="Kodjabachian L."/>
            <person name="Le Bivic A."/>
            <person name="Borchiellini C."/>
            <person name="Claverie J.M."/>
            <person name="Renard E."/>
        </authorList>
    </citation>
    <scope>NUCLEOTIDE SEQUENCE [LARGE SCALE GENOMIC DNA]</scope>
    <source>
        <strain evidence="11">SPO-2</strain>
    </source>
</reference>
<protein>
    <submittedName>
        <fullName evidence="11">RING finger protein</fullName>
    </submittedName>
</protein>
<feature type="transmembrane region" description="Helical" evidence="9">
    <location>
        <begin position="154"/>
        <end position="175"/>
    </location>
</feature>
<keyword evidence="4 8" id="KW-0863">Zinc-finger</keyword>
<keyword evidence="2 9" id="KW-0812">Transmembrane</keyword>
<feature type="transmembrane region" description="Helical" evidence="9">
    <location>
        <begin position="85"/>
        <end position="103"/>
    </location>
</feature>
<dbReference type="SUPFAM" id="SSF57850">
    <property type="entry name" value="RING/U-box"/>
    <property type="match status" value="1"/>
</dbReference>
<proteinExistence type="predicted"/>
<dbReference type="EMBL" id="JAKMXF010000330">
    <property type="protein sequence ID" value="KAI6648475.1"/>
    <property type="molecule type" value="Genomic_DNA"/>
</dbReference>
<dbReference type="CDD" id="cd16475">
    <property type="entry name" value="RING-H2_RNF121-like"/>
    <property type="match status" value="1"/>
</dbReference>
<feature type="transmembrane region" description="Helical" evidence="9">
    <location>
        <begin position="288"/>
        <end position="310"/>
    </location>
</feature>
<evidence type="ECO:0000256" key="8">
    <source>
        <dbReference type="PROSITE-ProRule" id="PRU00175"/>
    </source>
</evidence>
<organism evidence="11 12">
    <name type="scientific">Oopsacas minuta</name>
    <dbReference type="NCBI Taxonomy" id="111878"/>
    <lineage>
        <taxon>Eukaryota</taxon>
        <taxon>Metazoa</taxon>
        <taxon>Porifera</taxon>
        <taxon>Hexactinellida</taxon>
        <taxon>Hexasterophora</taxon>
        <taxon>Lyssacinosida</taxon>
        <taxon>Leucopsacidae</taxon>
        <taxon>Oopsacas</taxon>
    </lineage>
</organism>
<feature type="transmembrane region" description="Helical" evidence="9">
    <location>
        <begin position="124"/>
        <end position="148"/>
    </location>
</feature>
<feature type="domain" description="RING-type" evidence="10">
    <location>
        <begin position="211"/>
        <end position="262"/>
    </location>
</feature>